<dbReference type="EMBL" id="MN740383">
    <property type="protein sequence ID" value="QHU03581.1"/>
    <property type="molecule type" value="Genomic_DNA"/>
</dbReference>
<accession>A0A6C0JF96</accession>
<organism evidence="1">
    <name type="scientific">viral metagenome</name>
    <dbReference type="NCBI Taxonomy" id="1070528"/>
    <lineage>
        <taxon>unclassified sequences</taxon>
        <taxon>metagenomes</taxon>
        <taxon>organismal metagenomes</taxon>
    </lineage>
</organism>
<sequence>MLNLADFDEAYNNKPNNVEEIPCQAPACFVGSYAPVARPGEDGKFFVNTYLLQPDRKFETVGTVKVRSSDLEKCKK</sequence>
<protein>
    <submittedName>
        <fullName evidence="1">Uncharacterized protein</fullName>
    </submittedName>
</protein>
<dbReference type="AlphaFoldDB" id="A0A6C0JF96"/>
<reference evidence="1" key="1">
    <citation type="journal article" date="2020" name="Nature">
        <title>Giant virus diversity and host interactions through global metagenomics.</title>
        <authorList>
            <person name="Schulz F."/>
            <person name="Roux S."/>
            <person name="Paez-Espino D."/>
            <person name="Jungbluth S."/>
            <person name="Walsh D.A."/>
            <person name="Denef V.J."/>
            <person name="McMahon K.D."/>
            <person name="Konstantinidis K.T."/>
            <person name="Eloe-Fadrosh E.A."/>
            <person name="Kyrpides N.C."/>
            <person name="Woyke T."/>
        </authorList>
    </citation>
    <scope>NUCLEOTIDE SEQUENCE</scope>
    <source>
        <strain evidence="1">GVMAG-M-3300027206-1</strain>
    </source>
</reference>
<proteinExistence type="predicted"/>
<name>A0A6C0JF96_9ZZZZ</name>
<evidence type="ECO:0000313" key="1">
    <source>
        <dbReference type="EMBL" id="QHU03581.1"/>
    </source>
</evidence>